<proteinExistence type="inferred from homology"/>
<feature type="domain" description="Bacterial sugar transferase" evidence="3">
    <location>
        <begin position="7"/>
        <end position="181"/>
    </location>
</feature>
<evidence type="ECO:0000256" key="1">
    <source>
        <dbReference type="ARBA" id="ARBA00006464"/>
    </source>
</evidence>
<dbReference type="PANTHER" id="PTHR30576">
    <property type="entry name" value="COLANIC BIOSYNTHESIS UDP-GLUCOSE LIPID CARRIER TRANSFERASE"/>
    <property type="match status" value="1"/>
</dbReference>
<comment type="similarity">
    <text evidence="1">Belongs to the bacterial sugar transferase family.</text>
</comment>
<dbReference type="InterPro" id="IPR003362">
    <property type="entry name" value="Bact_transf"/>
</dbReference>
<evidence type="ECO:0000313" key="5">
    <source>
        <dbReference type="Proteomes" id="UP000199439"/>
    </source>
</evidence>
<evidence type="ECO:0000256" key="2">
    <source>
        <dbReference type="SAM" id="Phobius"/>
    </source>
</evidence>
<keyword evidence="2" id="KW-0812">Transmembrane</keyword>
<sequence length="204" mass="23519">MYKNIIKPFLDYLVALIALILFSPLIIIATILLFFANQGKPFFFQVRPGKNERLFKIVKFKTMNDKKDANGNLLPDTYRLTTIGKIIRKTSIDELPQLFNIIKGDMSLIGPRPLLPQYLPYYTKNEQKRHTVKPGITGYAQVNGRNNLDWDTKLNFDAEYVDNLSFKLDLNILVKTVFKVLSSKDVAVDNTNVESYLNVIRQKQ</sequence>
<evidence type="ECO:0000259" key="3">
    <source>
        <dbReference type="Pfam" id="PF02397"/>
    </source>
</evidence>
<keyword evidence="2" id="KW-1133">Transmembrane helix</keyword>
<name>A0A1I1PCK2_9FLAO</name>
<evidence type="ECO:0000313" key="4">
    <source>
        <dbReference type="EMBL" id="SFD07465.1"/>
    </source>
</evidence>
<gene>
    <name evidence="4" type="ORF">SAMN04487987_103381</name>
</gene>
<keyword evidence="2" id="KW-0472">Membrane</keyword>
<organism evidence="4 5">
    <name type="scientific">Algibacter pectinivorans</name>
    <dbReference type="NCBI Taxonomy" id="870482"/>
    <lineage>
        <taxon>Bacteria</taxon>
        <taxon>Pseudomonadati</taxon>
        <taxon>Bacteroidota</taxon>
        <taxon>Flavobacteriia</taxon>
        <taxon>Flavobacteriales</taxon>
        <taxon>Flavobacteriaceae</taxon>
        <taxon>Algibacter</taxon>
    </lineage>
</organism>
<dbReference type="PANTHER" id="PTHR30576:SF8">
    <property type="entry name" value="UNDECAPRENYL-PHOSPHATE GALACTOSE PHOSPHOTRANSFERASE"/>
    <property type="match status" value="1"/>
</dbReference>
<keyword evidence="5" id="KW-1185">Reference proteome</keyword>
<dbReference type="EMBL" id="FOMI01000003">
    <property type="protein sequence ID" value="SFD07465.1"/>
    <property type="molecule type" value="Genomic_DNA"/>
</dbReference>
<dbReference type="Pfam" id="PF02397">
    <property type="entry name" value="Bac_transf"/>
    <property type="match status" value="1"/>
</dbReference>
<dbReference type="Proteomes" id="UP000199439">
    <property type="component" value="Unassembled WGS sequence"/>
</dbReference>
<dbReference type="RefSeq" id="WP_092850766.1">
    <property type="nucleotide sequence ID" value="NZ_FOMI01000003.1"/>
</dbReference>
<accession>A0A1I1PCK2</accession>
<dbReference type="STRING" id="870482.SAMN04487987_103381"/>
<feature type="transmembrane region" description="Helical" evidence="2">
    <location>
        <begin position="12"/>
        <end position="36"/>
    </location>
</feature>
<reference evidence="5" key="1">
    <citation type="submission" date="2016-10" db="EMBL/GenBank/DDBJ databases">
        <authorList>
            <person name="Varghese N."/>
            <person name="Submissions S."/>
        </authorList>
    </citation>
    <scope>NUCLEOTIDE SEQUENCE [LARGE SCALE GENOMIC DNA]</scope>
    <source>
        <strain evidence="5">DSM 25730</strain>
    </source>
</reference>
<dbReference type="GO" id="GO:0016780">
    <property type="term" value="F:phosphotransferase activity, for other substituted phosphate groups"/>
    <property type="evidence" value="ECO:0007669"/>
    <property type="project" value="TreeGrafter"/>
</dbReference>
<dbReference type="OrthoDB" id="9808602at2"/>
<dbReference type="AlphaFoldDB" id="A0A1I1PCK2"/>
<keyword evidence="4" id="KW-0808">Transferase</keyword>
<protein>
    <submittedName>
        <fullName evidence="4">Sugar transferase involved in LPS biosynthesis (Colanic, teichoic acid)</fullName>
    </submittedName>
</protein>